<dbReference type="EMBL" id="JAINDJ010000160">
    <property type="protein sequence ID" value="KAG9438344.1"/>
    <property type="molecule type" value="Genomic_DNA"/>
</dbReference>
<accession>A0AAV7DQ56</accession>
<sequence length="182" mass="19697">MAIAAIVIQPNARGTVDSHNWSWRLVEKPVWLPIKLGGATLAACLPIALGAFRLPRARVWWRPHAGLVGGAALKHNSDRRFESFAGDLNLRRGIVSGEWPCCPRSSEFSPMSHRFVPPPSRARRGNLRGTLEPARIVPSTGRPWGQEEGGGSWQRPPSQAGPTAPEAGRALATAPRKAEALP</sequence>
<organism evidence="2 3">
    <name type="scientific">Aristolochia fimbriata</name>
    <name type="common">White veined hardy Dutchman's pipe vine</name>
    <dbReference type="NCBI Taxonomy" id="158543"/>
    <lineage>
        <taxon>Eukaryota</taxon>
        <taxon>Viridiplantae</taxon>
        <taxon>Streptophyta</taxon>
        <taxon>Embryophyta</taxon>
        <taxon>Tracheophyta</taxon>
        <taxon>Spermatophyta</taxon>
        <taxon>Magnoliopsida</taxon>
        <taxon>Magnoliidae</taxon>
        <taxon>Piperales</taxon>
        <taxon>Aristolochiaceae</taxon>
        <taxon>Aristolochia</taxon>
    </lineage>
</organism>
<evidence type="ECO:0000313" key="2">
    <source>
        <dbReference type="EMBL" id="KAG9438344.1"/>
    </source>
</evidence>
<dbReference type="Proteomes" id="UP000825729">
    <property type="component" value="Unassembled WGS sequence"/>
</dbReference>
<evidence type="ECO:0000313" key="3">
    <source>
        <dbReference type="Proteomes" id="UP000825729"/>
    </source>
</evidence>
<comment type="caution">
    <text evidence="2">The sequence shown here is derived from an EMBL/GenBank/DDBJ whole genome shotgun (WGS) entry which is preliminary data.</text>
</comment>
<dbReference type="AlphaFoldDB" id="A0AAV7DQ56"/>
<reference evidence="2 3" key="1">
    <citation type="submission" date="2021-07" db="EMBL/GenBank/DDBJ databases">
        <title>The Aristolochia fimbriata genome: insights into angiosperm evolution, floral development and chemical biosynthesis.</title>
        <authorList>
            <person name="Jiao Y."/>
        </authorList>
    </citation>
    <scope>NUCLEOTIDE SEQUENCE [LARGE SCALE GENOMIC DNA]</scope>
    <source>
        <strain evidence="2">IBCAS-2021</strain>
        <tissue evidence="2">Leaf</tissue>
    </source>
</reference>
<proteinExistence type="predicted"/>
<protein>
    <submittedName>
        <fullName evidence="2">Uncharacterized protein</fullName>
    </submittedName>
</protein>
<keyword evidence="3" id="KW-1185">Reference proteome</keyword>
<feature type="region of interest" description="Disordered" evidence="1">
    <location>
        <begin position="112"/>
        <end position="182"/>
    </location>
</feature>
<name>A0AAV7DQ56_ARIFI</name>
<gene>
    <name evidence="2" type="ORF">H6P81_021716</name>
</gene>
<evidence type="ECO:0000256" key="1">
    <source>
        <dbReference type="SAM" id="MobiDB-lite"/>
    </source>
</evidence>